<name>A0A0C3E3F6_9AGAM</name>
<dbReference type="Proteomes" id="UP000053989">
    <property type="component" value="Unassembled WGS sequence"/>
</dbReference>
<accession>A0A0C3E3F6</accession>
<evidence type="ECO:0000313" key="2">
    <source>
        <dbReference type="Proteomes" id="UP000053989"/>
    </source>
</evidence>
<sequence length="64" mass="7345">MISIPLFSYILVLPLHSVNNVRREIGRNRAGLRFFVKSRTPCRTGSTAPVRDAQRSARMLFTLR</sequence>
<reference evidence="2" key="2">
    <citation type="submission" date="2015-01" db="EMBL/GenBank/DDBJ databases">
        <title>Evolutionary Origins and Diversification of the Mycorrhizal Mutualists.</title>
        <authorList>
            <consortium name="DOE Joint Genome Institute"/>
            <consortium name="Mycorrhizal Genomics Consortium"/>
            <person name="Kohler A."/>
            <person name="Kuo A."/>
            <person name="Nagy L.G."/>
            <person name="Floudas D."/>
            <person name="Copeland A."/>
            <person name="Barry K.W."/>
            <person name="Cichocki N."/>
            <person name="Veneault-Fourrey C."/>
            <person name="LaButti K."/>
            <person name="Lindquist E.A."/>
            <person name="Lipzen A."/>
            <person name="Lundell T."/>
            <person name="Morin E."/>
            <person name="Murat C."/>
            <person name="Riley R."/>
            <person name="Ohm R."/>
            <person name="Sun H."/>
            <person name="Tunlid A."/>
            <person name="Henrissat B."/>
            <person name="Grigoriev I.V."/>
            <person name="Hibbett D.S."/>
            <person name="Martin F."/>
        </authorList>
    </citation>
    <scope>NUCLEOTIDE SEQUENCE [LARGE SCALE GENOMIC DNA]</scope>
    <source>
        <strain evidence="2">Foug A</strain>
    </source>
</reference>
<dbReference type="InParanoid" id="A0A0C3E3F6"/>
<dbReference type="AlphaFoldDB" id="A0A0C3E3F6"/>
<keyword evidence="2" id="KW-1185">Reference proteome</keyword>
<proteinExistence type="predicted"/>
<gene>
    <name evidence="1" type="ORF">SCLCIDRAFT_1214927</name>
</gene>
<protein>
    <submittedName>
        <fullName evidence="1">Uncharacterized protein</fullName>
    </submittedName>
</protein>
<organism evidence="1 2">
    <name type="scientific">Scleroderma citrinum Foug A</name>
    <dbReference type="NCBI Taxonomy" id="1036808"/>
    <lineage>
        <taxon>Eukaryota</taxon>
        <taxon>Fungi</taxon>
        <taxon>Dikarya</taxon>
        <taxon>Basidiomycota</taxon>
        <taxon>Agaricomycotina</taxon>
        <taxon>Agaricomycetes</taxon>
        <taxon>Agaricomycetidae</taxon>
        <taxon>Boletales</taxon>
        <taxon>Sclerodermatineae</taxon>
        <taxon>Sclerodermataceae</taxon>
        <taxon>Scleroderma</taxon>
    </lineage>
</organism>
<dbReference type="HOGENOM" id="CLU_2868929_0_0_1"/>
<reference evidence="1 2" key="1">
    <citation type="submission" date="2014-04" db="EMBL/GenBank/DDBJ databases">
        <authorList>
            <consortium name="DOE Joint Genome Institute"/>
            <person name="Kuo A."/>
            <person name="Kohler A."/>
            <person name="Nagy L.G."/>
            <person name="Floudas D."/>
            <person name="Copeland A."/>
            <person name="Barry K.W."/>
            <person name="Cichocki N."/>
            <person name="Veneault-Fourrey C."/>
            <person name="LaButti K."/>
            <person name="Lindquist E.A."/>
            <person name="Lipzen A."/>
            <person name="Lundell T."/>
            <person name="Morin E."/>
            <person name="Murat C."/>
            <person name="Sun H."/>
            <person name="Tunlid A."/>
            <person name="Henrissat B."/>
            <person name="Grigoriev I.V."/>
            <person name="Hibbett D.S."/>
            <person name="Martin F."/>
            <person name="Nordberg H.P."/>
            <person name="Cantor M.N."/>
            <person name="Hua S.X."/>
        </authorList>
    </citation>
    <scope>NUCLEOTIDE SEQUENCE [LARGE SCALE GENOMIC DNA]</scope>
    <source>
        <strain evidence="1 2">Foug A</strain>
    </source>
</reference>
<dbReference type="EMBL" id="KN822041">
    <property type="protein sequence ID" value="KIM62566.1"/>
    <property type="molecule type" value="Genomic_DNA"/>
</dbReference>
<evidence type="ECO:0000313" key="1">
    <source>
        <dbReference type="EMBL" id="KIM62566.1"/>
    </source>
</evidence>